<evidence type="ECO:0000259" key="1">
    <source>
        <dbReference type="Pfam" id="PF01507"/>
    </source>
</evidence>
<dbReference type="InterPro" id="IPR002500">
    <property type="entry name" value="PAPS_reduct_dom"/>
</dbReference>
<dbReference type="PANTHER" id="PTHR43196">
    <property type="entry name" value="SULFATE ADENYLYLTRANSFERASE SUBUNIT 2"/>
    <property type="match status" value="1"/>
</dbReference>
<dbReference type="RefSeq" id="WP_233734457.1">
    <property type="nucleotide sequence ID" value="NZ_JAJVCN010000005.1"/>
</dbReference>
<proteinExistence type="predicted"/>
<comment type="caution">
    <text evidence="2">The sequence shown here is derived from an EMBL/GenBank/DDBJ whole genome shotgun (WGS) entry which is preliminary data.</text>
</comment>
<dbReference type="InterPro" id="IPR014729">
    <property type="entry name" value="Rossmann-like_a/b/a_fold"/>
</dbReference>
<dbReference type="Proteomes" id="UP001521150">
    <property type="component" value="Unassembled WGS sequence"/>
</dbReference>
<name>A0ABS8ZVE2_9PSEU</name>
<accession>A0ABS8ZVE2</accession>
<protein>
    <submittedName>
        <fullName evidence="2">Phosphoadenosine phosphosulfate reductase family protein</fullName>
    </submittedName>
</protein>
<gene>
    <name evidence="2" type="ORF">LWC34_54170</name>
</gene>
<reference evidence="2 3" key="1">
    <citation type="submission" date="2021-12" db="EMBL/GenBank/DDBJ databases">
        <title>Genome sequence of Kibdelosporangium philippinense ATCC 49844.</title>
        <authorList>
            <person name="Fedorov E.A."/>
            <person name="Omeragic M."/>
            <person name="Shalygina K.F."/>
            <person name="Maclea K.S."/>
        </authorList>
    </citation>
    <scope>NUCLEOTIDE SEQUENCE [LARGE SCALE GENOMIC DNA]</scope>
    <source>
        <strain evidence="2 3">ATCC 49844</strain>
    </source>
</reference>
<feature type="domain" description="Phosphoadenosine phosphosulphate reductase" evidence="1">
    <location>
        <begin position="18"/>
        <end position="208"/>
    </location>
</feature>
<organism evidence="2 3">
    <name type="scientific">Kibdelosporangium philippinense</name>
    <dbReference type="NCBI Taxonomy" id="211113"/>
    <lineage>
        <taxon>Bacteria</taxon>
        <taxon>Bacillati</taxon>
        <taxon>Actinomycetota</taxon>
        <taxon>Actinomycetes</taxon>
        <taxon>Pseudonocardiales</taxon>
        <taxon>Pseudonocardiaceae</taxon>
        <taxon>Kibdelosporangium</taxon>
    </lineage>
</organism>
<evidence type="ECO:0000313" key="3">
    <source>
        <dbReference type="Proteomes" id="UP001521150"/>
    </source>
</evidence>
<evidence type="ECO:0000313" key="2">
    <source>
        <dbReference type="EMBL" id="MCE7011705.1"/>
    </source>
</evidence>
<dbReference type="Gene3D" id="3.40.50.620">
    <property type="entry name" value="HUPs"/>
    <property type="match status" value="1"/>
</dbReference>
<sequence length="418" mass="45888">MHASTTEMPNLAAYDVILVNSSGGKDSQALLDEVCTLAEAAGVLDRITVLHCALGHVEWPGSSELARKQAEHYGVRYEQRHREQGLLLDQVRRRGRWPSASARYCTSDQKRGPARKLITQLVTELGDLGRPARVLNCMGLRAEESRARLKKARLSRDQAASSGRRAVDTWLPIHDWTETQVWQRIHASGVPYHPAYDQGMTRLSCSLCVLASRADLIRAAQLRPDLAAEYAAVEAEIGHRFRNDMSMSDIITAAAASSAVSPEGAGHAAVVELGQGQLWWPRFERQSDRYGTVFLCTGPDGEDYVTFESAPVGSRGLLVAVVLEARPSVHCGDLTRGLAPTIPAVGEEITLGSGTVFTEADPDTGLPTAVGLVPDDGRDEDWLDPRALYRCHNQTVRLELRAVRHAEFRRFEDPPRAA</sequence>
<dbReference type="EMBL" id="JAJVCN010000005">
    <property type="protein sequence ID" value="MCE7011705.1"/>
    <property type="molecule type" value="Genomic_DNA"/>
</dbReference>
<keyword evidence="3" id="KW-1185">Reference proteome</keyword>
<dbReference type="SUPFAM" id="SSF52402">
    <property type="entry name" value="Adenine nucleotide alpha hydrolases-like"/>
    <property type="match status" value="1"/>
</dbReference>
<dbReference type="PANTHER" id="PTHR43196:SF2">
    <property type="entry name" value="PHOSPHOADENOSINE PHOSPHOSULFATE REDUCTASE"/>
    <property type="match status" value="1"/>
</dbReference>
<dbReference type="Pfam" id="PF01507">
    <property type="entry name" value="PAPS_reduct"/>
    <property type="match status" value="1"/>
</dbReference>
<dbReference type="InterPro" id="IPR050128">
    <property type="entry name" value="Sulfate_adenylyltrnsfr_sub2"/>
</dbReference>